<feature type="transmembrane region" description="Helical" evidence="1">
    <location>
        <begin position="32"/>
        <end position="51"/>
    </location>
</feature>
<gene>
    <name evidence="2" type="ORF">SAMN05444484_1066</name>
</gene>
<dbReference type="STRING" id="946677.SAMN05444484_1066"/>
<feature type="transmembrane region" description="Helical" evidence="1">
    <location>
        <begin position="9"/>
        <end position="26"/>
    </location>
</feature>
<keyword evidence="3" id="KW-1185">Reference proteome</keyword>
<keyword evidence="1" id="KW-0472">Membrane</keyword>
<keyword evidence="1" id="KW-0812">Transmembrane</keyword>
<protein>
    <submittedName>
        <fullName evidence="2">Uncharacterized protein</fullName>
    </submittedName>
</protein>
<accession>A0A1M7IQD1</accession>
<proteinExistence type="predicted"/>
<dbReference type="AlphaFoldDB" id="A0A1M7IQD1"/>
<dbReference type="Proteomes" id="UP000184028">
    <property type="component" value="Unassembled WGS sequence"/>
</dbReference>
<sequence>MKKILEDTNTFLGSIIGIIGGFIWAMKNNWDYEPIILLSVSTVALICFLAIKFFGENTRPNVEAELKRTGSNRGPQMMVPGLSPQNAEGHYLPQENGIFHYDFEYKYNLIIRNNSTQNAYNVKVYVEKNYSLKFLNETNLLDSLTVDKSKIIKAEYNFGRNFSSQESLNELSNHFNDEIRKTKFVIEYQDEQRKTYFTEFFPPNTNIHAKKKPKMGSQEFRQI</sequence>
<dbReference type="EMBL" id="FRBT01000006">
    <property type="protein sequence ID" value="SHM42889.1"/>
    <property type="molecule type" value="Genomic_DNA"/>
</dbReference>
<organism evidence="2 3">
    <name type="scientific">Flavobacterium chilense</name>
    <dbReference type="NCBI Taxonomy" id="946677"/>
    <lineage>
        <taxon>Bacteria</taxon>
        <taxon>Pseudomonadati</taxon>
        <taxon>Bacteroidota</taxon>
        <taxon>Flavobacteriia</taxon>
        <taxon>Flavobacteriales</taxon>
        <taxon>Flavobacteriaceae</taxon>
        <taxon>Flavobacterium</taxon>
    </lineage>
</organism>
<keyword evidence="1" id="KW-1133">Transmembrane helix</keyword>
<evidence type="ECO:0000313" key="2">
    <source>
        <dbReference type="EMBL" id="SHM42889.1"/>
    </source>
</evidence>
<reference evidence="3" key="1">
    <citation type="submission" date="2016-11" db="EMBL/GenBank/DDBJ databases">
        <authorList>
            <person name="Varghese N."/>
            <person name="Submissions S."/>
        </authorList>
    </citation>
    <scope>NUCLEOTIDE SEQUENCE [LARGE SCALE GENOMIC DNA]</scope>
    <source>
        <strain evidence="3">DSM 24724</strain>
    </source>
</reference>
<name>A0A1M7IQD1_9FLAO</name>
<evidence type="ECO:0000256" key="1">
    <source>
        <dbReference type="SAM" id="Phobius"/>
    </source>
</evidence>
<evidence type="ECO:0000313" key="3">
    <source>
        <dbReference type="Proteomes" id="UP000184028"/>
    </source>
</evidence>
<dbReference type="OrthoDB" id="1493563at2"/>
<dbReference type="RefSeq" id="WP_068844373.1">
    <property type="nucleotide sequence ID" value="NZ_FRBT01000006.1"/>
</dbReference>